<dbReference type="EMBL" id="JAJKFT010000010">
    <property type="protein sequence ID" value="MCC9631388.1"/>
    <property type="molecule type" value="Genomic_DNA"/>
</dbReference>
<keyword evidence="3" id="KW-1185">Reference proteome</keyword>
<feature type="chain" id="PRO_5040872667" description="Lipoprotein" evidence="1">
    <location>
        <begin position="19"/>
        <end position="201"/>
    </location>
</feature>
<comment type="caution">
    <text evidence="2">The sequence shown here is derived from an EMBL/GenBank/DDBJ whole genome shotgun (WGS) entry which is preliminary data.</text>
</comment>
<name>A0A9X1MQB3_9BACT</name>
<keyword evidence="1" id="KW-0732">Signal</keyword>
<evidence type="ECO:0000256" key="1">
    <source>
        <dbReference type="SAM" id="SignalP"/>
    </source>
</evidence>
<organism evidence="2 3">
    <name type="scientific">Blastopirellula sediminis</name>
    <dbReference type="NCBI Taxonomy" id="2894196"/>
    <lineage>
        <taxon>Bacteria</taxon>
        <taxon>Pseudomonadati</taxon>
        <taxon>Planctomycetota</taxon>
        <taxon>Planctomycetia</taxon>
        <taxon>Pirellulales</taxon>
        <taxon>Pirellulaceae</taxon>
        <taxon>Blastopirellula</taxon>
    </lineage>
</organism>
<dbReference type="Proteomes" id="UP001139103">
    <property type="component" value="Unassembled WGS sequence"/>
</dbReference>
<accession>A0A9X1MQB3</accession>
<evidence type="ECO:0000313" key="2">
    <source>
        <dbReference type="EMBL" id="MCC9631388.1"/>
    </source>
</evidence>
<gene>
    <name evidence="2" type="ORF">LOC68_23585</name>
</gene>
<evidence type="ECO:0008006" key="4">
    <source>
        <dbReference type="Google" id="ProtNLM"/>
    </source>
</evidence>
<proteinExistence type="predicted"/>
<reference evidence="2" key="1">
    <citation type="submission" date="2021-11" db="EMBL/GenBank/DDBJ databases">
        <title>Genome sequence.</title>
        <authorList>
            <person name="Sun Q."/>
        </authorList>
    </citation>
    <scope>NUCLEOTIDE SEQUENCE</scope>
    <source>
        <strain evidence="2">JC732</strain>
    </source>
</reference>
<feature type="signal peptide" evidence="1">
    <location>
        <begin position="1"/>
        <end position="18"/>
    </location>
</feature>
<dbReference type="AlphaFoldDB" id="A0A9X1MQB3"/>
<sequence>MRKLLTCALLLTLPAVIGGCNSSGPQSSAELVAAYRAAQASDDNTEINRLIVWVEDVRPDLADPYEGGEPSRRLTRQAITWALVRTSASSGQTSIETIERPEEFQDAAISPQPLYWVRIAHHNRDASRPSESHRGCIELPIISFNGAHYFYGTPHCTVETTFDLAGMLSKPPRQDELEIPRLEGEQRLLVRSESAATQLAN</sequence>
<evidence type="ECO:0000313" key="3">
    <source>
        <dbReference type="Proteomes" id="UP001139103"/>
    </source>
</evidence>
<protein>
    <recommendedName>
        <fullName evidence="4">Lipoprotein</fullName>
    </recommendedName>
</protein>
<dbReference type="RefSeq" id="WP_230223312.1">
    <property type="nucleotide sequence ID" value="NZ_JAJKFT010000010.1"/>
</dbReference>
<dbReference type="PROSITE" id="PS51257">
    <property type="entry name" value="PROKAR_LIPOPROTEIN"/>
    <property type="match status" value="1"/>
</dbReference>